<evidence type="ECO:0000256" key="2">
    <source>
        <dbReference type="ARBA" id="ARBA00023015"/>
    </source>
</evidence>
<dbReference type="EMBL" id="JAUJEB010000015">
    <property type="protein sequence ID" value="MDN5217346.1"/>
    <property type="molecule type" value="Genomic_DNA"/>
</dbReference>
<evidence type="ECO:0000256" key="1">
    <source>
        <dbReference type="ARBA" id="ARBA00010641"/>
    </source>
</evidence>
<dbReference type="PANTHER" id="PTHR43133:SF46">
    <property type="entry name" value="RNA POLYMERASE SIGMA-70 FACTOR ECF SUBFAMILY"/>
    <property type="match status" value="1"/>
</dbReference>
<dbReference type="PANTHER" id="PTHR43133">
    <property type="entry name" value="RNA POLYMERASE ECF-TYPE SIGMA FACTO"/>
    <property type="match status" value="1"/>
</dbReference>
<keyword evidence="3" id="KW-0731">Sigma factor</keyword>
<dbReference type="SMART" id="SM00421">
    <property type="entry name" value="HTH_LUXR"/>
    <property type="match status" value="1"/>
</dbReference>
<keyword evidence="7" id="KW-1185">Reference proteome</keyword>
<dbReference type="SUPFAM" id="SSF88659">
    <property type="entry name" value="Sigma3 and sigma4 domains of RNA polymerase sigma factors"/>
    <property type="match status" value="1"/>
</dbReference>
<comment type="similarity">
    <text evidence="1">Belongs to the sigma-70 factor family. ECF subfamily.</text>
</comment>
<dbReference type="NCBIfam" id="TIGR02937">
    <property type="entry name" value="sigma70-ECF"/>
    <property type="match status" value="1"/>
</dbReference>
<dbReference type="RefSeq" id="WP_346762682.1">
    <property type="nucleotide sequence ID" value="NZ_JAUJEB010000015.1"/>
</dbReference>
<dbReference type="InterPro" id="IPR013325">
    <property type="entry name" value="RNA_pol_sigma_r2"/>
</dbReference>
<dbReference type="InterPro" id="IPR014327">
    <property type="entry name" value="RNA_pol_sigma70_bacteroid"/>
</dbReference>
<dbReference type="Gene3D" id="1.10.10.10">
    <property type="entry name" value="Winged helix-like DNA-binding domain superfamily/Winged helix DNA-binding domain"/>
    <property type="match status" value="1"/>
</dbReference>
<evidence type="ECO:0000313" key="7">
    <source>
        <dbReference type="Proteomes" id="UP001172083"/>
    </source>
</evidence>
<proteinExistence type="inferred from homology"/>
<dbReference type="SUPFAM" id="SSF88946">
    <property type="entry name" value="Sigma2 domain of RNA polymerase sigma factors"/>
    <property type="match status" value="1"/>
</dbReference>
<dbReference type="InterPro" id="IPR039425">
    <property type="entry name" value="RNA_pol_sigma-70-like"/>
</dbReference>
<dbReference type="InterPro" id="IPR013249">
    <property type="entry name" value="RNA_pol_sigma70_r4_t2"/>
</dbReference>
<gene>
    <name evidence="6" type="ORF">QQ020_35055</name>
</gene>
<dbReference type="Gene3D" id="1.10.1740.10">
    <property type="match status" value="1"/>
</dbReference>
<feature type="domain" description="HTH luxR-type" evidence="5">
    <location>
        <begin position="139"/>
        <end position="201"/>
    </location>
</feature>
<dbReference type="InterPro" id="IPR014284">
    <property type="entry name" value="RNA_pol_sigma-70_dom"/>
</dbReference>
<evidence type="ECO:0000313" key="6">
    <source>
        <dbReference type="EMBL" id="MDN5217346.1"/>
    </source>
</evidence>
<dbReference type="InterPro" id="IPR000792">
    <property type="entry name" value="Tscrpt_reg_LuxR_C"/>
</dbReference>
<protein>
    <submittedName>
        <fullName evidence="6">RNA polymerase sigma-70 factor</fullName>
    </submittedName>
</protein>
<evidence type="ECO:0000256" key="3">
    <source>
        <dbReference type="ARBA" id="ARBA00023082"/>
    </source>
</evidence>
<name>A0ABT8LK08_9BACT</name>
<dbReference type="InterPro" id="IPR036388">
    <property type="entry name" value="WH-like_DNA-bd_sf"/>
</dbReference>
<dbReference type="Pfam" id="PF04542">
    <property type="entry name" value="Sigma70_r2"/>
    <property type="match status" value="1"/>
</dbReference>
<evidence type="ECO:0000259" key="5">
    <source>
        <dbReference type="SMART" id="SM00421"/>
    </source>
</evidence>
<evidence type="ECO:0000256" key="4">
    <source>
        <dbReference type="ARBA" id="ARBA00023163"/>
    </source>
</evidence>
<dbReference type="NCBIfam" id="TIGR02985">
    <property type="entry name" value="Sig70_bacteroi1"/>
    <property type="match status" value="1"/>
</dbReference>
<organism evidence="6 7">
    <name type="scientific">Agaribacillus aureus</name>
    <dbReference type="NCBI Taxonomy" id="3051825"/>
    <lineage>
        <taxon>Bacteria</taxon>
        <taxon>Pseudomonadati</taxon>
        <taxon>Bacteroidota</taxon>
        <taxon>Cytophagia</taxon>
        <taxon>Cytophagales</taxon>
        <taxon>Splendidivirgaceae</taxon>
        <taxon>Agaribacillus</taxon>
    </lineage>
</organism>
<dbReference type="InterPro" id="IPR007627">
    <property type="entry name" value="RNA_pol_sigma70_r2"/>
</dbReference>
<dbReference type="Proteomes" id="UP001172083">
    <property type="component" value="Unassembled WGS sequence"/>
</dbReference>
<accession>A0ABT8LK08</accession>
<keyword evidence="2" id="KW-0805">Transcription regulation</keyword>
<keyword evidence="4" id="KW-0804">Transcription</keyword>
<comment type="caution">
    <text evidence="6">The sequence shown here is derived from an EMBL/GenBank/DDBJ whole genome shotgun (WGS) entry which is preliminary data.</text>
</comment>
<dbReference type="InterPro" id="IPR013324">
    <property type="entry name" value="RNA_pol_sigma_r3/r4-like"/>
</dbReference>
<dbReference type="Pfam" id="PF08281">
    <property type="entry name" value="Sigma70_r4_2"/>
    <property type="match status" value="1"/>
</dbReference>
<reference evidence="6" key="1">
    <citation type="submission" date="2023-06" db="EMBL/GenBank/DDBJ databases">
        <title>Genomic of Agaribacillus aureum.</title>
        <authorList>
            <person name="Wang G."/>
        </authorList>
    </citation>
    <scope>NUCLEOTIDE SEQUENCE</scope>
    <source>
        <strain evidence="6">BMA12</strain>
    </source>
</reference>
<sequence>MGITNDDNAPLPAAELSDETLVRMIQGGDEIAFKLMFDRYQKKLRAYALKLLKSREVADEILQEAFLKVWLKRKDLDSDLNFNYYLFKIAKNLVLKQFEKIGREERLKQEVLKNSKRSSYTTEETVRFAEYQRIAHQVVQSLPPQQQSVYLLSRRDGKDNKEIAAALGISVKTVQNHLRLALITIKEKLRVLGDITGPLIAFFLFS</sequence>